<dbReference type="RefSeq" id="WP_035573493.1">
    <property type="nucleotide sequence ID" value="NZ_ARYH01000003.1"/>
</dbReference>
<comment type="caution">
    <text evidence="2">The sequence shown here is derived from an EMBL/GenBank/DDBJ whole genome shotgun (WGS) entry which is preliminary data.</text>
</comment>
<dbReference type="eggNOG" id="ENOG5033HYW">
    <property type="taxonomic scope" value="Bacteria"/>
</dbReference>
<feature type="transmembrane region" description="Helical" evidence="1">
    <location>
        <begin position="82"/>
        <end position="104"/>
    </location>
</feature>
<reference evidence="2 3" key="1">
    <citation type="journal article" date="2014" name="Antonie Van Leeuwenhoek">
        <title>Hyphomonas beringensis sp. nov. and Hyphomonas chukchiensis sp. nov., isolated from surface seawater of the Bering Sea and Chukchi Sea.</title>
        <authorList>
            <person name="Li C."/>
            <person name="Lai Q."/>
            <person name="Li G."/>
            <person name="Dong C."/>
            <person name="Wang J."/>
            <person name="Liao Y."/>
            <person name="Shao Z."/>
        </authorList>
    </citation>
    <scope>NUCLEOTIDE SEQUENCE [LARGE SCALE GENOMIC DNA]</scope>
    <source>
        <strain evidence="2 3">MHS-3</strain>
    </source>
</reference>
<evidence type="ECO:0000256" key="1">
    <source>
        <dbReference type="SAM" id="Phobius"/>
    </source>
</evidence>
<organism evidence="2 3">
    <name type="scientific">Hyphomonas adhaerens MHS-3</name>
    <dbReference type="NCBI Taxonomy" id="1280949"/>
    <lineage>
        <taxon>Bacteria</taxon>
        <taxon>Pseudomonadati</taxon>
        <taxon>Pseudomonadota</taxon>
        <taxon>Alphaproteobacteria</taxon>
        <taxon>Hyphomonadales</taxon>
        <taxon>Hyphomonadaceae</taxon>
        <taxon>Hyphomonas</taxon>
    </lineage>
</organism>
<feature type="transmembrane region" description="Helical" evidence="1">
    <location>
        <begin position="125"/>
        <end position="151"/>
    </location>
</feature>
<evidence type="ECO:0008006" key="4">
    <source>
        <dbReference type="Google" id="ProtNLM"/>
    </source>
</evidence>
<evidence type="ECO:0000313" key="3">
    <source>
        <dbReference type="Proteomes" id="UP000027446"/>
    </source>
</evidence>
<keyword evidence="1" id="KW-1133">Transmembrane helix</keyword>
<dbReference type="Proteomes" id="UP000027446">
    <property type="component" value="Unassembled WGS sequence"/>
</dbReference>
<dbReference type="EMBL" id="ARYH01000003">
    <property type="protein sequence ID" value="KCZ83219.1"/>
    <property type="molecule type" value="Genomic_DNA"/>
</dbReference>
<keyword evidence="3" id="KW-1185">Reference proteome</keyword>
<dbReference type="PATRIC" id="fig|1280949.3.peg.3263"/>
<keyword evidence="1" id="KW-0812">Transmembrane</keyword>
<dbReference type="STRING" id="1280949.HAD_16067"/>
<protein>
    <recommendedName>
        <fullName evidence="4">Glycerophosphoryl diester phosphodiesterase membrane domain-containing protein</fullName>
    </recommendedName>
</protein>
<accession>A0A069E191</accession>
<keyword evidence="1" id="KW-0472">Membrane</keyword>
<sequence length="324" mass="35647">MASQFTFDGALMFGFRAAYVRTFPWKYALAFAGVSTALSALFFWLVKDTLLGFIETVEQLDQSGIDDPAVIFGAMSNLFSSLLPTAIVGGGASLVVWAMFMTATQRRYIRDEDFSIRFGPDEVRMMGAGLVWFLALSVIYVLPLLVMLPAFSLITDFYHGDITEEQLAMSMLGRAGIVSVFFLLTLPVYIFFATRFAPVFAMTLKEGKIAFGDAWIASRGRFWPILGAYLILAIIGGMAVGFVSTILEMLVMPLFMNSASLVDDLSGLKSLFTPGVVVGLLIYTFLRYFMSGLLMHFVNGPAAFAARHDPRGSVDQTLNLAEFD</sequence>
<feature type="transmembrane region" description="Helical" evidence="1">
    <location>
        <begin position="226"/>
        <end position="251"/>
    </location>
</feature>
<proteinExistence type="predicted"/>
<feature type="transmembrane region" description="Helical" evidence="1">
    <location>
        <begin position="27"/>
        <end position="46"/>
    </location>
</feature>
<evidence type="ECO:0000313" key="2">
    <source>
        <dbReference type="EMBL" id="KCZ83219.1"/>
    </source>
</evidence>
<name>A0A069E191_9PROT</name>
<feature type="transmembrane region" description="Helical" evidence="1">
    <location>
        <begin position="171"/>
        <end position="192"/>
    </location>
</feature>
<gene>
    <name evidence="2" type="ORF">HAD_16067</name>
</gene>
<dbReference type="AlphaFoldDB" id="A0A069E191"/>
<dbReference type="OrthoDB" id="7617808at2"/>
<feature type="transmembrane region" description="Helical" evidence="1">
    <location>
        <begin position="271"/>
        <end position="289"/>
    </location>
</feature>